<evidence type="ECO:0000313" key="4">
    <source>
        <dbReference type="Proteomes" id="UP000000844"/>
    </source>
</evidence>
<dbReference type="InterPro" id="IPR013762">
    <property type="entry name" value="Integrase-like_cat_sf"/>
</dbReference>
<dbReference type="InterPro" id="IPR011010">
    <property type="entry name" value="DNA_brk_join_enz"/>
</dbReference>
<organism evidence="3 4">
    <name type="scientific">Stackebrandtia nassauensis (strain DSM 44728 / CIP 108903 / NRRL B-16338 / NBRC 102104 / LLR-40K-21)</name>
    <dbReference type="NCBI Taxonomy" id="446470"/>
    <lineage>
        <taxon>Bacteria</taxon>
        <taxon>Bacillati</taxon>
        <taxon>Actinomycetota</taxon>
        <taxon>Actinomycetes</taxon>
        <taxon>Glycomycetales</taxon>
        <taxon>Glycomycetaceae</taxon>
        <taxon>Stackebrandtia</taxon>
    </lineage>
</organism>
<evidence type="ECO:0000256" key="1">
    <source>
        <dbReference type="ARBA" id="ARBA00023172"/>
    </source>
</evidence>
<dbReference type="HOGENOM" id="CLU_1554338_0_0_11"/>
<dbReference type="GO" id="GO:0015074">
    <property type="term" value="P:DNA integration"/>
    <property type="evidence" value="ECO:0007669"/>
    <property type="project" value="InterPro"/>
</dbReference>
<dbReference type="InterPro" id="IPR002104">
    <property type="entry name" value="Integrase_catalytic"/>
</dbReference>
<accession>D3Q4C8</accession>
<gene>
    <name evidence="3" type="ordered locus">Snas_0371</name>
</gene>
<dbReference type="GO" id="GO:0003677">
    <property type="term" value="F:DNA binding"/>
    <property type="evidence" value="ECO:0007669"/>
    <property type="project" value="InterPro"/>
</dbReference>
<dbReference type="SUPFAM" id="SSF56349">
    <property type="entry name" value="DNA breaking-rejoining enzymes"/>
    <property type="match status" value="1"/>
</dbReference>
<evidence type="ECO:0000259" key="2">
    <source>
        <dbReference type="PROSITE" id="PS51898"/>
    </source>
</evidence>
<keyword evidence="1" id="KW-0233">DNA recombination</keyword>
<protein>
    <recommendedName>
        <fullName evidence="2">Tyr recombinase domain-containing protein</fullName>
    </recommendedName>
</protein>
<dbReference type="OrthoDB" id="4326943at2"/>
<feature type="domain" description="Tyr recombinase" evidence="2">
    <location>
        <begin position="1"/>
        <end position="91"/>
    </location>
</feature>
<dbReference type="Gene3D" id="1.10.443.10">
    <property type="entry name" value="Intergrase catalytic core"/>
    <property type="match status" value="1"/>
</dbReference>
<dbReference type="KEGG" id="sna:Snas_0371"/>
<dbReference type="PROSITE" id="PS51898">
    <property type="entry name" value="TYR_RECOMBINASE"/>
    <property type="match status" value="1"/>
</dbReference>
<dbReference type="AlphaFoldDB" id="D3Q4C8"/>
<evidence type="ECO:0000313" key="3">
    <source>
        <dbReference type="EMBL" id="ADD40088.1"/>
    </source>
</evidence>
<sequence length="172" mass="19022">MTGEEYLHSYDPDNSVPGSLSYFTHRFAAMAKRSGFHCTPQKVRHFSATKLLAAKIALPAVAGRLGHSSGGRTTLQYYAAWLRETDDSAVRVLAACMPELPQVRREKSRRDFSAEQPTRTKDELEARICNIRREEGLGPVKIQARLAAEGTDIASSAVWLVLKRHGLNKAVG</sequence>
<dbReference type="RefSeq" id="WP_013015659.1">
    <property type="nucleotide sequence ID" value="NC_013947.1"/>
</dbReference>
<dbReference type="EMBL" id="CP001778">
    <property type="protein sequence ID" value="ADD40088.1"/>
    <property type="molecule type" value="Genomic_DNA"/>
</dbReference>
<keyword evidence="4" id="KW-1185">Reference proteome</keyword>
<proteinExistence type="predicted"/>
<dbReference type="GO" id="GO:0006310">
    <property type="term" value="P:DNA recombination"/>
    <property type="evidence" value="ECO:0007669"/>
    <property type="project" value="UniProtKB-KW"/>
</dbReference>
<reference evidence="3 4" key="1">
    <citation type="journal article" date="2009" name="Stand. Genomic Sci.">
        <title>Complete genome sequence of Stackebrandtia nassauensis type strain (LLR-40K-21).</title>
        <authorList>
            <person name="Munk C."/>
            <person name="Lapidus A."/>
            <person name="Copeland A."/>
            <person name="Jando M."/>
            <person name="Mayilraj S."/>
            <person name="Glavina Del Rio T."/>
            <person name="Nolan M."/>
            <person name="Chen F."/>
            <person name="Lucas S."/>
            <person name="Tice H."/>
            <person name="Cheng J.F."/>
            <person name="Han C."/>
            <person name="Detter J.C."/>
            <person name="Bruce D."/>
            <person name="Goodwin L."/>
            <person name="Chain P."/>
            <person name="Pitluck S."/>
            <person name="Goker M."/>
            <person name="Ovchinikova G."/>
            <person name="Pati A."/>
            <person name="Ivanova N."/>
            <person name="Mavromatis K."/>
            <person name="Chen A."/>
            <person name="Palaniappan K."/>
            <person name="Land M."/>
            <person name="Hauser L."/>
            <person name="Chang Y.J."/>
            <person name="Jeffries C.D."/>
            <person name="Bristow J."/>
            <person name="Eisen J.A."/>
            <person name="Markowitz V."/>
            <person name="Hugenholtz P."/>
            <person name="Kyrpides N.C."/>
            <person name="Klenk H.P."/>
        </authorList>
    </citation>
    <scope>NUCLEOTIDE SEQUENCE [LARGE SCALE GENOMIC DNA]</scope>
    <source>
        <strain evidence="4">DSM 44728 / CIP 108903 / NRRL B-16338 / NBRC 102104 / LLR-40K-21</strain>
    </source>
</reference>
<dbReference type="Proteomes" id="UP000000844">
    <property type="component" value="Chromosome"/>
</dbReference>
<dbReference type="eggNOG" id="COG0582">
    <property type="taxonomic scope" value="Bacteria"/>
</dbReference>
<name>D3Q4C8_STANL</name>